<dbReference type="RefSeq" id="WP_159598404.1">
    <property type="nucleotide sequence ID" value="NZ_CACSAS010000001.1"/>
</dbReference>
<dbReference type="FunFam" id="3.40.50.720:FF:000084">
    <property type="entry name" value="Short-chain dehydrogenase reductase"/>
    <property type="match status" value="1"/>
</dbReference>
<dbReference type="InterPro" id="IPR002347">
    <property type="entry name" value="SDR_fam"/>
</dbReference>
<dbReference type="InterPro" id="IPR020904">
    <property type="entry name" value="Sc_DH/Rdtase_CS"/>
</dbReference>
<dbReference type="Pfam" id="PF13561">
    <property type="entry name" value="adh_short_C2"/>
    <property type="match status" value="1"/>
</dbReference>
<dbReference type="EMBL" id="CACSAS010000001">
    <property type="protein sequence ID" value="CAA0092662.1"/>
    <property type="molecule type" value="Genomic_DNA"/>
</dbReference>
<name>A0A5S9NQD5_9HYPH</name>
<accession>A0A5S9NQD5</accession>
<dbReference type="InterPro" id="IPR036291">
    <property type="entry name" value="NAD(P)-bd_dom_sf"/>
</dbReference>
<dbReference type="GO" id="GO:0016491">
    <property type="term" value="F:oxidoreductase activity"/>
    <property type="evidence" value="ECO:0007669"/>
    <property type="project" value="UniProtKB-KW"/>
</dbReference>
<evidence type="ECO:0000256" key="1">
    <source>
        <dbReference type="ARBA" id="ARBA00006484"/>
    </source>
</evidence>
<dbReference type="PANTHER" id="PTHR43477">
    <property type="entry name" value="DIHYDROANTICAPSIN 7-DEHYDROGENASE"/>
    <property type="match status" value="1"/>
</dbReference>
<dbReference type="PRINTS" id="PR00080">
    <property type="entry name" value="SDRFAMILY"/>
</dbReference>
<evidence type="ECO:0000313" key="4">
    <source>
        <dbReference type="Proteomes" id="UP000433050"/>
    </source>
</evidence>
<proteinExistence type="inferred from homology"/>
<evidence type="ECO:0000256" key="2">
    <source>
        <dbReference type="ARBA" id="ARBA00023002"/>
    </source>
</evidence>
<dbReference type="PRINTS" id="PR00081">
    <property type="entry name" value="GDHRDH"/>
</dbReference>
<gene>
    <name evidence="3" type="primary">bacC_1</name>
    <name evidence="3" type="ORF">STARVERO_01493</name>
</gene>
<dbReference type="InterPro" id="IPR051122">
    <property type="entry name" value="SDR_DHRS6-like"/>
</dbReference>
<dbReference type="Gene3D" id="3.40.50.720">
    <property type="entry name" value="NAD(P)-binding Rossmann-like Domain"/>
    <property type="match status" value="1"/>
</dbReference>
<protein>
    <submittedName>
        <fullName evidence="3">Dihydroanticapsin 7-dehydrogenase</fullName>
        <ecNumber evidence="3">1.1.1.385</ecNumber>
    </submittedName>
</protein>
<dbReference type="PANTHER" id="PTHR43477:SF1">
    <property type="entry name" value="DIHYDROANTICAPSIN 7-DEHYDROGENASE"/>
    <property type="match status" value="1"/>
</dbReference>
<evidence type="ECO:0000313" key="3">
    <source>
        <dbReference type="EMBL" id="CAA0092662.1"/>
    </source>
</evidence>
<sequence length="251" mass="26000">MGNSFEGKTVVISGAAGGVGRAAVAQFVENGARVCATDIAASVTDLERGSSGQIVAVPADVTKSMEVEKIFAAAEQRLGPVDVLVSNAGFIISKSAHDTTEDEWDSVMNANAKSFFLMSKRALPAMLQRRTGSIVATGSISSVVGLPEQAAYCAAKGALLQLVRQMAVDYASRGIRVNAVGAGSINTPFLTRYLEGLEDPAAGEAAIKSAHPLGRWAEPKEIADAIFYLSGPAASFVTGQILMADGGYSAR</sequence>
<dbReference type="PROSITE" id="PS00061">
    <property type="entry name" value="ADH_SHORT"/>
    <property type="match status" value="1"/>
</dbReference>
<organism evidence="3 4">
    <name type="scientific">Starkeya nomas</name>
    <dbReference type="NCBI Taxonomy" id="2666134"/>
    <lineage>
        <taxon>Bacteria</taxon>
        <taxon>Pseudomonadati</taxon>
        <taxon>Pseudomonadota</taxon>
        <taxon>Alphaproteobacteria</taxon>
        <taxon>Hyphomicrobiales</taxon>
        <taxon>Xanthobacteraceae</taxon>
        <taxon>Starkeya</taxon>
    </lineage>
</organism>
<keyword evidence="4" id="KW-1185">Reference proteome</keyword>
<dbReference type="SUPFAM" id="SSF51735">
    <property type="entry name" value="NAD(P)-binding Rossmann-fold domains"/>
    <property type="match status" value="1"/>
</dbReference>
<dbReference type="Proteomes" id="UP000433050">
    <property type="component" value="Unassembled WGS sequence"/>
</dbReference>
<keyword evidence="2 3" id="KW-0560">Oxidoreductase</keyword>
<reference evidence="3 4" key="1">
    <citation type="submission" date="2019-12" db="EMBL/GenBank/DDBJ databases">
        <authorList>
            <person name="Reyes-Prieto M."/>
        </authorList>
    </citation>
    <scope>NUCLEOTIDE SEQUENCE [LARGE SCALE GENOMIC DNA]</scope>
    <source>
        <strain evidence="3">HF14-78462</strain>
    </source>
</reference>
<dbReference type="AlphaFoldDB" id="A0A5S9NQD5"/>
<comment type="similarity">
    <text evidence="1">Belongs to the short-chain dehydrogenases/reductases (SDR) family.</text>
</comment>
<dbReference type="CDD" id="cd05233">
    <property type="entry name" value="SDR_c"/>
    <property type="match status" value="1"/>
</dbReference>
<dbReference type="EC" id="1.1.1.385" evidence="3"/>